<dbReference type="GeneID" id="68112195"/>
<dbReference type="VEuPathDB" id="AmoebaDB:FDP41_004977"/>
<dbReference type="VEuPathDB" id="AmoebaDB:NfTy_084060"/>
<dbReference type="EMBL" id="VFQX01000042">
    <property type="protein sequence ID" value="KAF0976011.1"/>
    <property type="molecule type" value="Genomic_DNA"/>
</dbReference>
<dbReference type="SUPFAM" id="SSF56219">
    <property type="entry name" value="DNase I-like"/>
    <property type="match status" value="1"/>
</dbReference>
<dbReference type="RefSeq" id="XP_044560724.1">
    <property type="nucleotide sequence ID" value="XM_044708449.1"/>
</dbReference>
<dbReference type="Proteomes" id="UP000444721">
    <property type="component" value="Unassembled WGS sequence"/>
</dbReference>
<evidence type="ECO:0000259" key="2">
    <source>
        <dbReference type="Pfam" id="PF14529"/>
    </source>
</evidence>
<comment type="caution">
    <text evidence="3">The sequence shown here is derived from an EMBL/GenBank/DDBJ whole genome shotgun (WGS) entry which is preliminary data.</text>
</comment>
<feature type="compositionally biased region" description="Basic residues" evidence="1">
    <location>
        <begin position="1"/>
        <end position="10"/>
    </location>
</feature>
<name>A0A6A5BP12_NAEFO</name>
<keyword evidence="4" id="KW-1185">Reference proteome</keyword>
<dbReference type="Gene3D" id="3.60.10.10">
    <property type="entry name" value="Endonuclease/exonuclease/phosphatase"/>
    <property type="match status" value="1"/>
</dbReference>
<reference evidence="3 4" key="1">
    <citation type="journal article" date="2019" name="Sci. Rep.">
        <title>Nanopore sequencing improves the draft genome of the human pathogenic amoeba Naegleria fowleri.</title>
        <authorList>
            <person name="Liechti N."/>
            <person name="Schurch N."/>
            <person name="Bruggmann R."/>
            <person name="Wittwer M."/>
        </authorList>
    </citation>
    <scope>NUCLEOTIDE SEQUENCE [LARGE SCALE GENOMIC DNA]</scope>
    <source>
        <strain evidence="3 4">ATCC 30894</strain>
    </source>
</reference>
<feature type="region of interest" description="Disordered" evidence="1">
    <location>
        <begin position="1"/>
        <end position="23"/>
    </location>
</feature>
<dbReference type="GO" id="GO:0003824">
    <property type="term" value="F:catalytic activity"/>
    <property type="evidence" value="ECO:0007669"/>
    <property type="project" value="InterPro"/>
</dbReference>
<proteinExistence type="predicted"/>
<feature type="domain" description="Endonuclease/exonuclease/phosphatase" evidence="2">
    <location>
        <begin position="635"/>
        <end position="752"/>
    </location>
</feature>
<organism evidence="3 4">
    <name type="scientific">Naegleria fowleri</name>
    <name type="common">Brain eating amoeba</name>
    <dbReference type="NCBI Taxonomy" id="5763"/>
    <lineage>
        <taxon>Eukaryota</taxon>
        <taxon>Discoba</taxon>
        <taxon>Heterolobosea</taxon>
        <taxon>Tetramitia</taxon>
        <taxon>Eutetramitia</taxon>
        <taxon>Vahlkampfiidae</taxon>
        <taxon>Naegleria</taxon>
    </lineage>
</organism>
<accession>A0A6A5BP12</accession>
<sequence length="1007" mass="116239">MPSKIGKTRPNHGSNHGPKHSSSLQSLSDYIASASSSVDNEPNLTNNLNPTHNCSTSVDTRLYPTIDPIADEKLAAKTNSMSMNNQDNIELLDNELTNNLNIQDMSVDEIVGKTFLKHNNAKLDTNRTLLDTDQILEIVSVIASPHNPMTLNFQHVVKATLRILSDDIKYEITTERKAFKNHKDRKHVWDSNVQQDNEEFNINDIAVKEITPTRYIAVRYSKIFEENEVIELIKVNLSGKYITINPIIKLNNTIIVTIEDCAQVEQAVETLRTKFKEVNITSSCENDTNKIIRVHNIPIGELWKTIVKADWRNAIESDTGEPIVEIATARIGKEMAAVITVKSMKARNNLCKAKTYDITIPRTEETVTMKIDIPFNYAMDVQYSDIIGRWPERNDLIRARIQTESSLARKYNNDQPISKPCCMNEWTLDFALNYPMLEDFLEKKPDTVHKISQNLGRSSKIAAKDISFTLEKVQQDHLKEIMRIEASMDKRISELEARQNQKLAMGFKEMANIIRANNEELMITNRIATLTFLSGCTKDNTKRKIYQEEIDECHKKLKLLDSLQKLKASTLVQIFPSIYYSSFTYYHNPRDSCGVSICLNKSTFKDIEEIILDPIIKNNARIIGVKCKINSINTLVISAYFPNQPADRCEFAYILDNLIEKYPNYKIIIGGDYNAILSENHSSNESRRTDQNILDLINKRNLNYYPFPHLSWHLHYTINKQSKSIIDYISTDFPIASGEVLNANFISDHKMVKILLDLSCQRTPLLIRKKRNFQDPKNKKEVLAFSKECVSQVKNLESDNDKWLFICDKLGDKFVEVNPPKLDPKIHKYNKQYKKLMLILDRNEHGYPCDKLLTAIGKTLEQVPKCLASVKEKIKNHIKWSHDKALNRKMKWWEQNYATNSKHLRKKIYKTSSPPYKLSIEGTEISDPNEVANMIKDKYQQNLNFRGRNHQIDITKFFKYKHSLIDNCNDKILDRITTEEKEWIIQNLKSTAPNELGLRQKNYQIHV</sequence>
<dbReference type="InterPro" id="IPR036691">
    <property type="entry name" value="Endo/exonu/phosph_ase_sf"/>
</dbReference>
<evidence type="ECO:0000313" key="3">
    <source>
        <dbReference type="EMBL" id="KAF0976011.1"/>
    </source>
</evidence>
<feature type="region of interest" description="Disordered" evidence="1">
    <location>
        <begin position="34"/>
        <end position="53"/>
    </location>
</feature>
<evidence type="ECO:0000256" key="1">
    <source>
        <dbReference type="SAM" id="MobiDB-lite"/>
    </source>
</evidence>
<dbReference type="InterPro" id="IPR005135">
    <property type="entry name" value="Endo/exonuclease/phosphatase"/>
</dbReference>
<evidence type="ECO:0000313" key="4">
    <source>
        <dbReference type="Proteomes" id="UP000444721"/>
    </source>
</evidence>
<dbReference type="AlphaFoldDB" id="A0A6A5BP12"/>
<dbReference type="Pfam" id="PF14529">
    <property type="entry name" value="Exo_endo_phos_2"/>
    <property type="match status" value="1"/>
</dbReference>
<protein>
    <recommendedName>
        <fullName evidence="2">Endonuclease/exonuclease/phosphatase domain-containing protein</fullName>
    </recommendedName>
</protein>
<gene>
    <name evidence="3" type="ORF">FDP41_004977</name>
</gene>